<evidence type="ECO:0000256" key="2">
    <source>
        <dbReference type="ARBA" id="ARBA00023315"/>
    </source>
</evidence>
<keyword evidence="1" id="KW-0808">Transferase</keyword>
<evidence type="ECO:0000259" key="3">
    <source>
        <dbReference type="PROSITE" id="PS51186"/>
    </source>
</evidence>
<evidence type="ECO:0000313" key="5">
    <source>
        <dbReference type="Proteomes" id="UP000009881"/>
    </source>
</evidence>
<protein>
    <submittedName>
        <fullName evidence="4">Tyrosine phosphatase</fullName>
    </submittedName>
</protein>
<dbReference type="Pfam" id="PF13508">
    <property type="entry name" value="Acetyltransf_7"/>
    <property type="match status" value="1"/>
</dbReference>
<dbReference type="Gene3D" id="3.40.630.30">
    <property type="match status" value="1"/>
</dbReference>
<dbReference type="PROSITE" id="PS51186">
    <property type="entry name" value="GNAT"/>
    <property type="match status" value="1"/>
</dbReference>
<dbReference type="STRING" id="1238182.C882_0012"/>
<dbReference type="InterPro" id="IPR016181">
    <property type="entry name" value="Acyl_CoA_acyltransferase"/>
</dbReference>
<dbReference type="EMBL" id="ANHY01000001">
    <property type="protein sequence ID" value="EKV32929.1"/>
    <property type="molecule type" value="Genomic_DNA"/>
</dbReference>
<keyword evidence="5" id="KW-1185">Reference proteome</keyword>
<dbReference type="SUPFAM" id="SSF55729">
    <property type="entry name" value="Acyl-CoA N-acyltransferases (Nat)"/>
    <property type="match status" value="1"/>
</dbReference>
<dbReference type="InterPro" id="IPR050832">
    <property type="entry name" value="Bact_Acetyltransf"/>
</dbReference>
<evidence type="ECO:0000256" key="1">
    <source>
        <dbReference type="ARBA" id="ARBA00022679"/>
    </source>
</evidence>
<organism evidence="4 5">
    <name type="scientific">Caenispirillum salinarum AK4</name>
    <dbReference type="NCBI Taxonomy" id="1238182"/>
    <lineage>
        <taxon>Bacteria</taxon>
        <taxon>Pseudomonadati</taxon>
        <taxon>Pseudomonadota</taxon>
        <taxon>Alphaproteobacteria</taxon>
        <taxon>Rhodospirillales</taxon>
        <taxon>Novispirillaceae</taxon>
        <taxon>Caenispirillum</taxon>
    </lineage>
</organism>
<dbReference type="GO" id="GO:0016747">
    <property type="term" value="F:acyltransferase activity, transferring groups other than amino-acyl groups"/>
    <property type="evidence" value="ECO:0007669"/>
    <property type="project" value="InterPro"/>
</dbReference>
<dbReference type="AlphaFoldDB" id="K9H766"/>
<name>K9H766_9PROT</name>
<accession>K9H766</accession>
<evidence type="ECO:0000313" key="4">
    <source>
        <dbReference type="EMBL" id="EKV32929.1"/>
    </source>
</evidence>
<dbReference type="InterPro" id="IPR000182">
    <property type="entry name" value="GNAT_dom"/>
</dbReference>
<keyword evidence="2" id="KW-0012">Acyltransferase</keyword>
<dbReference type="eggNOG" id="COG1246">
    <property type="taxonomic scope" value="Bacteria"/>
</dbReference>
<dbReference type="OrthoDB" id="5197788at2"/>
<dbReference type="PANTHER" id="PTHR43877">
    <property type="entry name" value="AMINOALKYLPHOSPHONATE N-ACETYLTRANSFERASE-RELATED-RELATED"/>
    <property type="match status" value="1"/>
</dbReference>
<dbReference type="RefSeq" id="WP_009538464.1">
    <property type="nucleotide sequence ID" value="NZ_ANHY01000001.1"/>
</dbReference>
<gene>
    <name evidence="4" type="ORF">C882_0012</name>
</gene>
<reference evidence="4 5" key="1">
    <citation type="journal article" date="2013" name="Genome Announc.">
        <title>Draft Genome Sequence of an Alphaproteobacterium, Caenispirillum salinarum AK4(T), Isolated from a Solar Saltern.</title>
        <authorList>
            <person name="Khatri I."/>
            <person name="Singh A."/>
            <person name="Korpole S."/>
            <person name="Pinnaka A.K."/>
            <person name="Subramanian S."/>
        </authorList>
    </citation>
    <scope>NUCLEOTIDE SEQUENCE [LARGE SCALE GENOMIC DNA]</scope>
    <source>
        <strain evidence="4 5">AK4</strain>
    </source>
</reference>
<dbReference type="PANTHER" id="PTHR43877:SF2">
    <property type="entry name" value="AMINOALKYLPHOSPHONATE N-ACETYLTRANSFERASE-RELATED"/>
    <property type="match status" value="1"/>
</dbReference>
<comment type="caution">
    <text evidence="4">The sequence shown here is derived from an EMBL/GenBank/DDBJ whole genome shotgun (WGS) entry which is preliminary data.</text>
</comment>
<dbReference type="Proteomes" id="UP000009881">
    <property type="component" value="Unassembled WGS sequence"/>
</dbReference>
<feature type="domain" description="N-acetyltransferase" evidence="3">
    <location>
        <begin position="8"/>
        <end position="151"/>
    </location>
</feature>
<sequence>MQHASEPFSIRAAGADDLPRLRALLSAAALPVDDLERADVRLWLMEDADGATVGCAGLEGTGPDVLLRSLVVAPARRGRGCAALLVDHAGAAAAESGAARLWALTQTAERWFLAQGWQRTARPDAPAAIRATAQFSGICPASAVLLTRSVPVRHAPERPSMHQGI</sequence>
<proteinExistence type="predicted"/>
<dbReference type="NCBIfam" id="NF040501">
    <property type="entry name" value="resist_ArsN2"/>
    <property type="match status" value="1"/>
</dbReference>
<dbReference type="PATRIC" id="fig|1238182.3.peg.12"/>